<dbReference type="PANTHER" id="PTHR14356">
    <property type="entry name" value="INTERLEUKIN-15-RELATED"/>
    <property type="match status" value="1"/>
</dbReference>
<evidence type="ECO:0000313" key="8">
    <source>
        <dbReference type="Ensembl" id="ENSOABP00000049229.2"/>
    </source>
</evidence>
<dbReference type="Ensembl" id="ENSOABT00000050491.2">
    <property type="protein sequence ID" value="ENSOABP00000049229.2"/>
    <property type="gene ID" value="ENSOABG00000021958.2"/>
</dbReference>
<name>A0A668VEF4_OREAU</name>
<dbReference type="Proteomes" id="UP000472276">
    <property type="component" value="Unassembled WGS sequence"/>
</dbReference>
<dbReference type="GO" id="GO:0042119">
    <property type="term" value="P:neutrophil activation"/>
    <property type="evidence" value="ECO:0007669"/>
    <property type="project" value="TreeGrafter"/>
</dbReference>
<evidence type="ECO:0000256" key="5">
    <source>
        <dbReference type="ARBA" id="ARBA00022729"/>
    </source>
</evidence>
<dbReference type="Pfam" id="PF02372">
    <property type="entry name" value="IL15"/>
    <property type="match status" value="1"/>
</dbReference>
<dbReference type="GO" id="GO:0001819">
    <property type="term" value="P:positive regulation of cytokine production"/>
    <property type="evidence" value="ECO:0007669"/>
    <property type="project" value="TreeGrafter"/>
</dbReference>
<protein>
    <recommendedName>
        <fullName evidence="7">Interleukin</fullName>
    </recommendedName>
</protein>
<keyword evidence="5" id="KW-0732">Signal</keyword>
<gene>
    <name evidence="8" type="primary">LOC116330109</name>
</gene>
<dbReference type="InterPro" id="IPR020410">
    <property type="entry name" value="IL-15_fish"/>
</dbReference>
<dbReference type="PANTHER" id="PTHR14356:SF3">
    <property type="entry name" value="INTERLEUKIN-15"/>
    <property type="match status" value="1"/>
</dbReference>
<keyword evidence="4" id="KW-0964">Secreted</keyword>
<keyword evidence="6" id="KW-1015">Disulfide bond</keyword>
<dbReference type="GO" id="GO:0005125">
    <property type="term" value="F:cytokine activity"/>
    <property type="evidence" value="ECO:0007669"/>
    <property type="project" value="UniProtKB-KW"/>
</dbReference>
<evidence type="ECO:0000256" key="3">
    <source>
        <dbReference type="ARBA" id="ARBA00022514"/>
    </source>
</evidence>
<dbReference type="InterPro" id="IPR020439">
    <property type="entry name" value="IL-15"/>
</dbReference>
<dbReference type="GO" id="GO:0005615">
    <property type="term" value="C:extracellular space"/>
    <property type="evidence" value="ECO:0007669"/>
    <property type="project" value="UniProtKB-KW"/>
</dbReference>
<reference evidence="8" key="2">
    <citation type="submission" date="2025-09" db="UniProtKB">
        <authorList>
            <consortium name="Ensembl"/>
        </authorList>
    </citation>
    <scope>IDENTIFICATION</scope>
</reference>
<dbReference type="GO" id="GO:0050778">
    <property type="term" value="P:positive regulation of immune response"/>
    <property type="evidence" value="ECO:0007669"/>
    <property type="project" value="TreeGrafter"/>
</dbReference>
<evidence type="ECO:0000256" key="1">
    <source>
        <dbReference type="ARBA" id="ARBA00004613"/>
    </source>
</evidence>
<dbReference type="GO" id="GO:0042102">
    <property type="term" value="P:positive regulation of T cell proliferation"/>
    <property type="evidence" value="ECO:0007669"/>
    <property type="project" value="TreeGrafter"/>
</dbReference>
<proteinExistence type="inferred from homology"/>
<comment type="similarity">
    <text evidence="2 7">Belongs to the IL-15/IL-21 family.</text>
</comment>
<dbReference type="SUPFAM" id="SSF47266">
    <property type="entry name" value="4-helical cytokines"/>
    <property type="match status" value="1"/>
</dbReference>
<evidence type="ECO:0000256" key="6">
    <source>
        <dbReference type="ARBA" id="ARBA00023157"/>
    </source>
</evidence>
<keyword evidence="9" id="KW-1185">Reference proteome</keyword>
<reference evidence="8" key="1">
    <citation type="submission" date="2025-08" db="UniProtKB">
        <authorList>
            <consortium name="Ensembl"/>
        </authorList>
    </citation>
    <scope>IDENTIFICATION</scope>
</reference>
<organism evidence="8 9">
    <name type="scientific">Oreochromis aureus</name>
    <name type="common">Israeli tilapia</name>
    <name type="synonym">Chromis aureus</name>
    <dbReference type="NCBI Taxonomy" id="47969"/>
    <lineage>
        <taxon>Eukaryota</taxon>
        <taxon>Metazoa</taxon>
        <taxon>Chordata</taxon>
        <taxon>Craniata</taxon>
        <taxon>Vertebrata</taxon>
        <taxon>Euteleostomi</taxon>
        <taxon>Actinopterygii</taxon>
        <taxon>Neopterygii</taxon>
        <taxon>Teleostei</taxon>
        <taxon>Neoteleostei</taxon>
        <taxon>Acanthomorphata</taxon>
        <taxon>Ovalentaria</taxon>
        <taxon>Cichlomorphae</taxon>
        <taxon>Cichliformes</taxon>
        <taxon>Cichlidae</taxon>
        <taxon>African cichlids</taxon>
        <taxon>Pseudocrenilabrinae</taxon>
        <taxon>Oreochromini</taxon>
        <taxon>Oreochromis</taxon>
    </lineage>
</organism>
<dbReference type="PRINTS" id="PR01949">
    <property type="entry name" value="INTLKN15FISH"/>
</dbReference>
<evidence type="ECO:0000256" key="7">
    <source>
        <dbReference type="RuleBase" id="RU003453"/>
    </source>
</evidence>
<dbReference type="Gene3D" id="1.20.1250.70">
    <property type="entry name" value="Interleukin-15/Interleukin-21"/>
    <property type="match status" value="1"/>
</dbReference>
<sequence length="204" mass="22965">LAFTFDLVRGDLVWQPVFPVVCLWGEASAQLIAANCVETAGYGNKCVLGSTRLTVRAKRGFQIQLTCKLCRESHKTQVWLCLLVLSLLSTPTCANSVNDAGNLQKCLKQLTPSVKKSDAMLYAPRIQDFPDNCKKTVLNCYMLELKMVLREEEIEDNLQECVHDFNNNLQPSFDGCPACETYTLQNITTFMERLMDLLQNLNST</sequence>
<comment type="subcellular location">
    <subcellularLocation>
        <location evidence="1">Secreted</location>
    </subcellularLocation>
</comment>
<dbReference type="AlphaFoldDB" id="A0A668VEF4"/>
<dbReference type="GO" id="GO:0005126">
    <property type="term" value="F:cytokine receptor binding"/>
    <property type="evidence" value="ECO:0007669"/>
    <property type="project" value="InterPro"/>
</dbReference>
<dbReference type="InterPro" id="IPR003443">
    <property type="entry name" value="IL-15/IL-21_fam"/>
</dbReference>
<dbReference type="GO" id="GO:0006955">
    <property type="term" value="P:immune response"/>
    <property type="evidence" value="ECO:0007669"/>
    <property type="project" value="InterPro"/>
</dbReference>
<dbReference type="PRINTS" id="PR01930">
    <property type="entry name" value="INTRLEUKIN15"/>
</dbReference>
<keyword evidence="3 7" id="KW-0202">Cytokine</keyword>
<dbReference type="InterPro" id="IPR009079">
    <property type="entry name" value="4_helix_cytokine-like_core"/>
</dbReference>
<accession>A0A668VEF4</accession>
<evidence type="ECO:0000256" key="2">
    <source>
        <dbReference type="ARBA" id="ARBA00006050"/>
    </source>
</evidence>
<evidence type="ECO:0000313" key="9">
    <source>
        <dbReference type="Proteomes" id="UP000472276"/>
    </source>
</evidence>
<evidence type="ECO:0000256" key="4">
    <source>
        <dbReference type="ARBA" id="ARBA00022525"/>
    </source>
</evidence>